<dbReference type="GO" id="GO:0004725">
    <property type="term" value="F:protein tyrosine phosphatase activity"/>
    <property type="evidence" value="ECO:0007669"/>
    <property type="project" value="InterPro"/>
</dbReference>
<keyword evidence="7" id="KW-1185">Reference proteome</keyword>
<feature type="domain" description="Tyrosine-protein phosphatase" evidence="4">
    <location>
        <begin position="15"/>
        <end position="118"/>
    </location>
</feature>
<dbReference type="PROSITE" id="PS50055">
    <property type="entry name" value="TYR_PHOSPHATASE_PTP"/>
    <property type="match status" value="1"/>
</dbReference>
<dbReference type="InterPro" id="IPR029021">
    <property type="entry name" value="Prot-tyrosine_phosphatase-like"/>
</dbReference>
<evidence type="ECO:0000313" key="7">
    <source>
        <dbReference type="Proteomes" id="UP000694620"/>
    </source>
</evidence>
<keyword evidence="3" id="KW-0325">Glycoprotein</keyword>
<dbReference type="PRINTS" id="PR00700">
    <property type="entry name" value="PRTYPHPHTASE"/>
</dbReference>
<dbReference type="SMART" id="SM00194">
    <property type="entry name" value="PTPc"/>
    <property type="match status" value="1"/>
</dbReference>
<keyword evidence="1" id="KW-0812">Transmembrane</keyword>
<sequence length="140" mass="16064">MDGLMSVVKSPQSIFFLNQLANGNKRRIKHFHFTAWPDHGVPENADLLIRFRNLVREHIDQSQRNSPTVVHCSAGVGRTGTLIALDHVIHQIDRTNSVNVYKIICDLRMHRPLMVQTEVLALKDSFDHNCCSCLFYKLKI</sequence>
<reference evidence="6" key="3">
    <citation type="submission" date="2025-09" db="UniProtKB">
        <authorList>
            <consortium name="Ensembl"/>
        </authorList>
    </citation>
    <scope>IDENTIFICATION</scope>
</reference>
<dbReference type="InterPro" id="IPR000387">
    <property type="entry name" value="Tyr_Pase_dom"/>
</dbReference>
<organism evidence="6 7">
    <name type="scientific">Erpetoichthys calabaricus</name>
    <name type="common">Rope fish</name>
    <name type="synonym">Calamoichthys calabaricus</name>
    <dbReference type="NCBI Taxonomy" id="27687"/>
    <lineage>
        <taxon>Eukaryota</taxon>
        <taxon>Metazoa</taxon>
        <taxon>Chordata</taxon>
        <taxon>Craniata</taxon>
        <taxon>Vertebrata</taxon>
        <taxon>Euteleostomi</taxon>
        <taxon>Actinopterygii</taxon>
        <taxon>Polypteriformes</taxon>
        <taxon>Polypteridae</taxon>
        <taxon>Erpetoichthys</taxon>
    </lineage>
</organism>
<dbReference type="InterPro" id="IPR000242">
    <property type="entry name" value="PTP_cat"/>
</dbReference>
<dbReference type="Gene3D" id="3.90.190.10">
    <property type="entry name" value="Protein tyrosine phosphatase superfamily"/>
    <property type="match status" value="1"/>
</dbReference>
<keyword evidence="2" id="KW-0472">Membrane</keyword>
<reference evidence="6" key="2">
    <citation type="submission" date="2025-08" db="UniProtKB">
        <authorList>
            <consortium name="Ensembl"/>
        </authorList>
    </citation>
    <scope>IDENTIFICATION</scope>
</reference>
<evidence type="ECO:0000256" key="3">
    <source>
        <dbReference type="ARBA" id="ARBA00023180"/>
    </source>
</evidence>
<reference evidence="6" key="1">
    <citation type="submission" date="2021-06" db="EMBL/GenBank/DDBJ databases">
        <authorList>
            <consortium name="Wellcome Sanger Institute Data Sharing"/>
        </authorList>
    </citation>
    <scope>NUCLEOTIDE SEQUENCE [LARGE SCALE GENOMIC DNA]</scope>
</reference>
<proteinExistence type="predicted"/>
<dbReference type="InterPro" id="IPR003595">
    <property type="entry name" value="Tyr_Pase_cat"/>
</dbReference>
<dbReference type="PANTHER" id="PTHR46957">
    <property type="entry name" value="CYTOKINE RECEPTOR"/>
    <property type="match status" value="1"/>
</dbReference>
<dbReference type="PROSITE" id="PS50056">
    <property type="entry name" value="TYR_PHOSPHATASE_2"/>
    <property type="match status" value="1"/>
</dbReference>
<evidence type="ECO:0000259" key="5">
    <source>
        <dbReference type="PROSITE" id="PS50056"/>
    </source>
</evidence>
<accession>A0A8C4RMK2</accession>
<dbReference type="SUPFAM" id="SSF52799">
    <property type="entry name" value="(Phosphotyrosine protein) phosphatases II"/>
    <property type="match status" value="1"/>
</dbReference>
<dbReference type="SMART" id="SM00404">
    <property type="entry name" value="PTPc_motif"/>
    <property type="match status" value="1"/>
</dbReference>
<dbReference type="AlphaFoldDB" id="A0A8C4RMK2"/>
<evidence type="ECO:0000256" key="1">
    <source>
        <dbReference type="ARBA" id="ARBA00022692"/>
    </source>
</evidence>
<dbReference type="InterPro" id="IPR050713">
    <property type="entry name" value="RTP_Phos/Ushers"/>
</dbReference>
<keyword evidence="2" id="KW-1133">Transmembrane helix</keyword>
<dbReference type="Proteomes" id="UP000694620">
    <property type="component" value="Chromosome 2"/>
</dbReference>
<dbReference type="PROSITE" id="PS00383">
    <property type="entry name" value="TYR_PHOSPHATASE_1"/>
    <property type="match status" value="1"/>
</dbReference>
<feature type="domain" description="Tyrosine specific protein phosphatases" evidence="5">
    <location>
        <begin position="49"/>
        <end position="118"/>
    </location>
</feature>
<protein>
    <submittedName>
        <fullName evidence="6">Uncharacterized protein</fullName>
    </submittedName>
</protein>
<dbReference type="GO" id="GO:0043235">
    <property type="term" value="C:receptor complex"/>
    <property type="evidence" value="ECO:0007669"/>
    <property type="project" value="TreeGrafter"/>
</dbReference>
<dbReference type="InterPro" id="IPR016130">
    <property type="entry name" value="Tyr_Pase_AS"/>
</dbReference>
<evidence type="ECO:0000259" key="4">
    <source>
        <dbReference type="PROSITE" id="PS50055"/>
    </source>
</evidence>
<dbReference type="Pfam" id="PF00102">
    <property type="entry name" value="Y_phosphatase"/>
    <property type="match status" value="1"/>
</dbReference>
<name>A0A8C4RMK2_ERPCA</name>
<evidence type="ECO:0000256" key="2">
    <source>
        <dbReference type="ARBA" id="ARBA00022989"/>
    </source>
</evidence>
<dbReference type="Ensembl" id="ENSECRT00000004251.1">
    <property type="protein sequence ID" value="ENSECRP00000004186.1"/>
    <property type="gene ID" value="ENSECRG00000002846.1"/>
</dbReference>
<dbReference type="PANTHER" id="PTHR46957:SF5">
    <property type="entry name" value="PROTEIN-TYROSINE-PHOSPHATASE"/>
    <property type="match status" value="1"/>
</dbReference>
<dbReference type="GeneTree" id="ENSGT00940000156870"/>
<evidence type="ECO:0000313" key="6">
    <source>
        <dbReference type="Ensembl" id="ENSECRP00000004186.1"/>
    </source>
</evidence>